<evidence type="ECO:0000256" key="3">
    <source>
        <dbReference type="ARBA" id="ARBA00022692"/>
    </source>
</evidence>
<keyword evidence="6 7" id="KW-0472">Membrane</keyword>
<evidence type="ECO:0000256" key="5">
    <source>
        <dbReference type="ARBA" id="ARBA00022989"/>
    </source>
</evidence>
<evidence type="ECO:0000259" key="8">
    <source>
        <dbReference type="Pfam" id="PF13359"/>
    </source>
</evidence>
<evidence type="ECO:0000313" key="9">
    <source>
        <dbReference type="EMBL" id="KAK4882062.1"/>
    </source>
</evidence>
<comment type="cofactor">
    <cofactor evidence="1">
        <name>a divalent metal cation</name>
        <dbReference type="ChEBI" id="CHEBI:60240"/>
    </cofactor>
</comment>
<dbReference type="PANTHER" id="PTHR23291:SF127">
    <property type="entry name" value="PROTEIN LIFEGUARD 1-LIKE"/>
    <property type="match status" value="1"/>
</dbReference>
<keyword evidence="4" id="KW-0479">Metal-binding</keyword>
<organism evidence="9 10">
    <name type="scientific">Aquatica leii</name>
    <dbReference type="NCBI Taxonomy" id="1421715"/>
    <lineage>
        <taxon>Eukaryota</taxon>
        <taxon>Metazoa</taxon>
        <taxon>Ecdysozoa</taxon>
        <taxon>Arthropoda</taxon>
        <taxon>Hexapoda</taxon>
        <taxon>Insecta</taxon>
        <taxon>Pterygota</taxon>
        <taxon>Neoptera</taxon>
        <taxon>Endopterygota</taxon>
        <taxon>Coleoptera</taxon>
        <taxon>Polyphaga</taxon>
        <taxon>Elateriformia</taxon>
        <taxon>Elateroidea</taxon>
        <taxon>Lampyridae</taxon>
        <taxon>Luciolinae</taxon>
        <taxon>Aquatica</taxon>
    </lineage>
</organism>
<dbReference type="EMBL" id="JARPUR010000002">
    <property type="protein sequence ID" value="KAK4882062.1"/>
    <property type="molecule type" value="Genomic_DNA"/>
</dbReference>
<dbReference type="InterPro" id="IPR027806">
    <property type="entry name" value="HARBI1_dom"/>
</dbReference>
<feature type="transmembrane region" description="Helical" evidence="7">
    <location>
        <begin position="176"/>
        <end position="198"/>
    </location>
</feature>
<evidence type="ECO:0000313" key="10">
    <source>
        <dbReference type="Proteomes" id="UP001353858"/>
    </source>
</evidence>
<dbReference type="InterPro" id="IPR006214">
    <property type="entry name" value="Bax_inhibitor_1-related"/>
</dbReference>
<feature type="transmembrane region" description="Helical" evidence="7">
    <location>
        <begin position="117"/>
        <end position="137"/>
    </location>
</feature>
<dbReference type="GO" id="GO:0016020">
    <property type="term" value="C:membrane"/>
    <property type="evidence" value="ECO:0007669"/>
    <property type="project" value="UniProtKB-SubCell"/>
</dbReference>
<keyword evidence="10" id="KW-1185">Reference proteome</keyword>
<accession>A0AAN7SHU7</accession>
<feature type="transmembrane region" description="Helical" evidence="7">
    <location>
        <begin position="149"/>
        <end position="169"/>
    </location>
</feature>
<name>A0AAN7SHU7_9COLE</name>
<dbReference type="GO" id="GO:0005794">
    <property type="term" value="C:Golgi apparatus"/>
    <property type="evidence" value="ECO:0007669"/>
    <property type="project" value="TreeGrafter"/>
</dbReference>
<evidence type="ECO:0000256" key="6">
    <source>
        <dbReference type="ARBA" id="ARBA00023136"/>
    </source>
</evidence>
<feature type="domain" description="DDE Tnp4" evidence="8">
    <location>
        <begin position="485"/>
        <end position="645"/>
    </location>
</feature>
<evidence type="ECO:0000256" key="1">
    <source>
        <dbReference type="ARBA" id="ARBA00001968"/>
    </source>
</evidence>
<comment type="caution">
    <text evidence="9">The sequence shown here is derived from an EMBL/GenBank/DDBJ whole genome shotgun (WGS) entry which is preliminary data.</text>
</comment>
<evidence type="ECO:0000256" key="4">
    <source>
        <dbReference type="ARBA" id="ARBA00022723"/>
    </source>
</evidence>
<protein>
    <recommendedName>
        <fullName evidence="8">DDE Tnp4 domain-containing protein</fullName>
    </recommendedName>
</protein>
<reference evidence="10" key="1">
    <citation type="submission" date="2023-01" db="EMBL/GenBank/DDBJ databases">
        <title>Key to firefly adult light organ development and bioluminescence: homeobox transcription factors regulate luciferase expression and transportation to peroxisome.</title>
        <authorList>
            <person name="Fu X."/>
        </authorList>
    </citation>
    <scope>NUCLEOTIDE SEQUENCE [LARGE SCALE GENOMIC DNA]</scope>
</reference>
<sequence length="707" mass="81493">MLIENKTCNKTDDAVVIDIADEIDPNLPDTCQKPVPICAKQLRSGQIYSNDNQPVKATYYQAQTVGSQPVYYQTGAPNTSFRVYDQHYQRGDGFSDEIIFLESFEEPEIRRNFVKRVYAILSVQLLVTLGFICICVFDEDVREYVKKDVVGMCLALSLEVTIYFLLICYREIRRTFPINFILLGILTASFAYITGVFSCMYSTYVVLMSVAITAAICISISLCACQTTFDITKWVSLLCFIIYVSFIYIITLMIIQIYLRLKIIDIIIAVIIGLLFCMYLVYDTQMIMGGRRMELSPEEYIFGALTLFVDVMQILWTFCFLIFIIMANYDEIAFLAAIEVLEEAEVQAEQPQRQFYHNRDAFAMSDINFLKMFRFPKHVVEEIVDMVAPYVTDATRTSAISVKQKVLLALRLFASGSYQVDIGSNIHTAVSQPSVSRCFRKVVNALNQPEIFNTWVKFPQNLHDLSIIRNEFYQKFGFPGVIGCIDGTHVAIVSPQTGNQDFEEHLYVNRKNYHSINVQLVCDSNMRIINVNARFPGSTHDSFIWSNSILKEFMQRLNTDHKAYYLLGDSGYPLRPWLLTPLEHEPLPESPEAAYNRHHKRTRCLIERCIGLLKMRFRCLLRHRVLHYAPDVASQIVNACVVLHNICIYHNVPDPEEEEGDDQIDFGYIVNTPHENEENNQARRINPHLVEARQLQRRIIRNHFAQL</sequence>
<dbReference type="GO" id="GO:0046872">
    <property type="term" value="F:metal ion binding"/>
    <property type="evidence" value="ECO:0007669"/>
    <property type="project" value="UniProtKB-KW"/>
</dbReference>
<keyword evidence="3 7" id="KW-0812">Transmembrane</keyword>
<dbReference type="Pfam" id="PF01027">
    <property type="entry name" value="Bax1-I"/>
    <property type="match status" value="1"/>
</dbReference>
<feature type="transmembrane region" description="Helical" evidence="7">
    <location>
        <begin position="302"/>
        <end position="326"/>
    </location>
</feature>
<feature type="transmembrane region" description="Helical" evidence="7">
    <location>
        <begin position="237"/>
        <end position="257"/>
    </location>
</feature>
<evidence type="ECO:0000256" key="7">
    <source>
        <dbReference type="SAM" id="Phobius"/>
    </source>
</evidence>
<evidence type="ECO:0000256" key="2">
    <source>
        <dbReference type="ARBA" id="ARBA00004141"/>
    </source>
</evidence>
<feature type="transmembrane region" description="Helical" evidence="7">
    <location>
        <begin position="263"/>
        <end position="282"/>
    </location>
</feature>
<feature type="transmembrane region" description="Helical" evidence="7">
    <location>
        <begin position="204"/>
        <end position="225"/>
    </location>
</feature>
<dbReference type="Pfam" id="PF13359">
    <property type="entry name" value="DDE_Tnp_4"/>
    <property type="match status" value="1"/>
</dbReference>
<dbReference type="GO" id="GO:2001234">
    <property type="term" value="P:negative regulation of apoptotic signaling pathway"/>
    <property type="evidence" value="ECO:0007669"/>
    <property type="project" value="TreeGrafter"/>
</dbReference>
<comment type="subcellular location">
    <subcellularLocation>
        <location evidence="2">Membrane</location>
        <topology evidence="2">Multi-pass membrane protein</topology>
    </subcellularLocation>
</comment>
<dbReference type="CDD" id="cd10428">
    <property type="entry name" value="LFG_like"/>
    <property type="match status" value="1"/>
</dbReference>
<gene>
    <name evidence="9" type="ORF">RN001_005381</name>
</gene>
<dbReference type="AlphaFoldDB" id="A0AAN7SHU7"/>
<dbReference type="PANTHER" id="PTHR23291">
    <property type="entry name" value="BAX INHIBITOR-RELATED"/>
    <property type="match status" value="1"/>
</dbReference>
<dbReference type="Proteomes" id="UP001353858">
    <property type="component" value="Unassembled WGS sequence"/>
</dbReference>
<keyword evidence="5 7" id="KW-1133">Transmembrane helix</keyword>
<dbReference type="GO" id="GO:0005783">
    <property type="term" value="C:endoplasmic reticulum"/>
    <property type="evidence" value="ECO:0007669"/>
    <property type="project" value="TreeGrafter"/>
</dbReference>
<proteinExistence type="predicted"/>